<protein>
    <submittedName>
        <fullName evidence="9">Exosortase/archaeosortase family protein</fullName>
    </submittedName>
</protein>
<dbReference type="InterPro" id="IPR026392">
    <property type="entry name" value="Exo/Archaeosortase_dom"/>
</dbReference>
<sequence length="162" mass="17741">MEERWKKAGRFLVFFFAIFFGLSALISWMDLSALEGYLAAFSGGVLGLPVSGNIVSVNGYPFAITNECTGLVSAAVLCAVVFSLRKPDFKTKTVLFLIGALVLFLLNIPRVMLVLYSAQIAGAEAAEVVHVATWFSTTLLILGLWIWTTRLVGKIRDFSELL</sequence>
<keyword evidence="7 8" id="KW-0472">Membrane</keyword>
<keyword evidence="3" id="KW-0645">Protease</keyword>
<dbReference type="AlphaFoldDB" id="A0A8T4LBR0"/>
<dbReference type="Proteomes" id="UP000675968">
    <property type="component" value="Unassembled WGS sequence"/>
</dbReference>
<evidence type="ECO:0000256" key="5">
    <source>
        <dbReference type="ARBA" id="ARBA00022801"/>
    </source>
</evidence>
<evidence type="ECO:0000313" key="9">
    <source>
        <dbReference type="EMBL" id="MBS3062150.1"/>
    </source>
</evidence>
<dbReference type="Pfam" id="PF09721">
    <property type="entry name" value="Exosortase_EpsH"/>
    <property type="match status" value="1"/>
</dbReference>
<keyword evidence="5" id="KW-0378">Hydrolase</keyword>
<evidence type="ECO:0000256" key="3">
    <source>
        <dbReference type="ARBA" id="ARBA00022670"/>
    </source>
</evidence>
<accession>A0A8T4LBR0</accession>
<reference evidence="9" key="1">
    <citation type="submission" date="2021-03" db="EMBL/GenBank/DDBJ databases">
        <authorList>
            <person name="Jaffe A."/>
        </authorList>
    </citation>
    <scope>NUCLEOTIDE SEQUENCE</scope>
    <source>
        <strain evidence="9">RIFCSPLOWO2_01_FULL_AR10_48_17</strain>
    </source>
</reference>
<evidence type="ECO:0000256" key="8">
    <source>
        <dbReference type="SAM" id="Phobius"/>
    </source>
</evidence>
<evidence type="ECO:0000256" key="7">
    <source>
        <dbReference type="ARBA" id="ARBA00023136"/>
    </source>
</evidence>
<keyword evidence="2" id="KW-1003">Cell membrane</keyword>
<comment type="subcellular location">
    <subcellularLocation>
        <location evidence="1">Cell membrane</location>
        <topology evidence="1">Multi-pass membrane protein</topology>
    </subcellularLocation>
</comment>
<evidence type="ECO:0000256" key="4">
    <source>
        <dbReference type="ARBA" id="ARBA00022692"/>
    </source>
</evidence>
<comment type="caution">
    <text evidence="9">The sequence shown here is derived from an EMBL/GenBank/DDBJ whole genome shotgun (WGS) entry which is preliminary data.</text>
</comment>
<dbReference type="GO" id="GO:0008233">
    <property type="term" value="F:peptidase activity"/>
    <property type="evidence" value="ECO:0007669"/>
    <property type="project" value="UniProtKB-KW"/>
</dbReference>
<feature type="transmembrane region" description="Helical" evidence="8">
    <location>
        <begin position="94"/>
        <end position="116"/>
    </location>
</feature>
<evidence type="ECO:0000256" key="2">
    <source>
        <dbReference type="ARBA" id="ARBA00022475"/>
    </source>
</evidence>
<reference evidence="9" key="2">
    <citation type="submission" date="2021-05" db="EMBL/GenBank/DDBJ databases">
        <title>Protein family content uncovers lineage relationships and bacterial pathway maintenance mechanisms in DPANN archaea.</title>
        <authorList>
            <person name="Castelle C.J."/>
            <person name="Meheust R."/>
            <person name="Jaffe A.L."/>
            <person name="Seitz K."/>
            <person name="Gong X."/>
            <person name="Baker B.J."/>
            <person name="Banfield J.F."/>
        </authorList>
    </citation>
    <scope>NUCLEOTIDE SEQUENCE</scope>
    <source>
        <strain evidence="9">RIFCSPLOWO2_01_FULL_AR10_48_17</strain>
    </source>
</reference>
<name>A0A8T4LBR0_9ARCH</name>
<evidence type="ECO:0000256" key="1">
    <source>
        <dbReference type="ARBA" id="ARBA00004651"/>
    </source>
</evidence>
<dbReference type="EMBL" id="JAGVWC010000012">
    <property type="protein sequence ID" value="MBS3062150.1"/>
    <property type="molecule type" value="Genomic_DNA"/>
</dbReference>
<dbReference type="GO" id="GO:0005886">
    <property type="term" value="C:plasma membrane"/>
    <property type="evidence" value="ECO:0007669"/>
    <property type="project" value="UniProtKB-SubCell"/>
</dbReference>
<dbReference type="NCBIfam" id="TIGR04178">
    <property type="entry name" value="exo_archaeo"/>
    <property type="match status" value="1"/>
</dbReference>
<dbReference type="InterPro" id="IPR019127">
    <property type="entry name" value="Exosortase"/>
</dbReference>
<gene>
    <name evidence="9" type="ORF">J4215_06215</name>
</gene>
<feature type="transmembrane region" description="Helical" evidence="8">
    <location>
        <begin position="12"/>
        <end position="29"/>
    </location>
</feature>
<keyword evidence="4 8" id="KW-0812">Transmembrane</keyword>
<evidence type="ECO:0000256" key="6">
    <source>
        <dbReference type="ARBA" id="ARBA00022989"/>
    </source>
</evidence>
<evidence type="ECO:0000313" key="10">
    <source>
        <dbReference type="Proteomes" id="UP000675968"/>
    </source>
</evidence>
<organism evidence="9 10">
    <name type="scientific">Candidatus Iainarchaeum sp</name>
    <dbReference type="NCBI Taxonomy" id="3101447"/>
    <lineage>
        <taxon>Archaea</taxon>
        <taxon>Candidatus Iainarchaeota</taxon>
        <taxon>Candidatus Iainarchaeia</taxon>
        <taxon>Candidatus Iainarchaeales</taxon>
        <taxon>Candidatus Iainarchaeaceae</taxon>
        <taxon>Candidatus Iainarchaeum</taxon>
    </lineage>
</organism>
<dbReference type="GO" id="GO:0006508">
    <property type="term" value="P:proteolysis"/>
    <property type="evidence" value="ECO:0007669"/>
    <property type="project" value="UniProtKB-KW"/>
</dbReference>
<feature type="transmembrane region" description="Helical" evidence="8">
    <location>
        <begin position="60"/>
        <end position="82"/>
    </location>
</feature>
<keyword evidence="6 8" id="KW-1133">Transmembrane helix</keyword>
<feature type="transmembrane region" description="Helical" evidence="8">
    <location>
        <begin position="128"/>
        <end position="147"/>
    </location>
</feature>
<proteinExistence type="predicted"/>